<dbReference type="Gene3D" id="1.20.1280.50">
    <property type="match status" value="1"/>
</dbReference>
<dbReference type="InterPro" id="IPR001810">
    <property type="entry name" value="F-box_dom"/>
</dbReference>
<dbReference type="SMART" id="SM00256">
    <property type="entry name" value="FBOX"/>
    <property type="match status" value="1"/>
</dbReference>
<dbReference type="Pfam" id="PF00646">
    <property type="entry name" value="F-box"/>
    <property type="match status" value="1"/>
</dbReference>
<gene>
    <name evidence="3" type="ORF">C6P40_003744</name>
</gene>
<dbReference type="InterPro" id="IPR036047">
    <property type="entry name" value="F-box-like_dom_sf"/>
</dbReference>
<sequence>MKKDQIFEIYIDAITAFEAGLVSASQYLLEDTLALAEKYYSETLVYHHCHISILENLAKVYIFIKNHEIALEILHRARKIDPTNMRILYKLFMFHTQTLPDEKLALKIYLIASDLYNSSSIFDINNEIYKLFCNKGELIKNKRKSYLMIEENSQVTEIKPQNLVKQLPIEILAEIFKKLDSSTLINLLLVCKHWRTTILGSPQIVGMFNFKKGLTYKSLVAYLRLFDQRIYTSEIIIDQLTLISNKDSLEFDTFKLLLSSKLQTRTLTYKISNDFQNQLTKMIKLSKSHLFNNIENLNFLISSKSTALGVLPAFLQFTTNLRKLSIKLENINSRNITPIIFRNKVTLKKLEELEIQCKTFDYISKTKLHLFLDMPNLQSLVIDTISFSIIDSFLSNVKELKSLKILRYPIRELINVFDLDENCKRITEKFSKLEKLEFSNNDYHGGNYSITEEMSNRIEFKSLKTLSFQKTFVNTKELTYFLECSQNQLENLFIEGRPSLRYEVNGVEHSISNPTFSLKRIIETIPHIKSIKLCDNKINPRIFSSMMFEIATLSKHYHLKYFEIAGEVSDVQTYTILFLSIKDKLSIDHLRLSGRPNEQLKLFIDIAIANGDVKRVDFSRL</sequence>
<feature type="repeat" description="TPR" evidence="1">
    <location>
        <begin position="51"/>
        <end position="84"/>
    </location>
</feature>
<dbReference type="OrthoDB" id="2745718at2759"/>
<keyword evidence="1" id="KW-0802">TPR repeat</keyword>
<dbReference type="Gene3D" id="1.25.40.10">
    <property type="entry name" value="Tetratricopeptide repeat domain"/>
    <property type="match status" value="1"/>
</dbReference>
<evidence type="ECO:0000313" key="3">
    <source>
        <dbReference type="EMBL" id="KAG0686588.1"/>
    </source>
</evidence>
<dbReference type="SUPFAM" id="SSF52047">
    <property type="entry name" value="RNI-like"/>
    <property type="match status" value="1"/>
</dbReference>
<feature type="domain" description="F-box" evidence="2">
    <location>
        <begin position="161"/>
        <end position="219"/>
    </location>
</feature>
<dbReference type="InterPro" id="IPR019734">
    <property type="entry name" value="TPR_rpt"/>
</dbReference>
<accession>A0A9P6WIV6</accession>
<dbReference type="Proteomes" id="UP000697127">
    <property type="component" value="Unassembled WGS sequence"/>
</dbReference>
<comment type="caution">
    <text evidence="3">The sequence shown here is derived from an EMBL/GenBank/DDBJ whole genome shotgun (WGS) entry which is preliminary data.</text>
</comment>
<dbReference type="InterPro" id="IPR011990">
    <property type="entry name" value="TPR-like_helical_dom_sf"/>
</dbReference>
<evidence type="ECO:0000313" key="4">
    <source>
        <dbReference type="Proteomes" id="UP000697127"/>
    </source>
</evidence>
<keyword evidence="4" id="KW-1185">Reference proteome</keyword>
<evidence type="ECO:0000256" key="1">
    <source>
        <dbReference type="PROSITE-ProRule" id="PRU00339"/>
    </source>
</evidence>
<dbReference type="SUPFAM" id="SSF48452">
    <property type="entry name" value="TPR-like"/>
    <property type="match status" value="1"/>
</dbReference>
<dbReference type="PROSITE" id="PS50181">
    <property type="entry name" value="FBOX"/>
    <property type="match status" value="1"/>
</dbReference>
<evidence type="ECO:0000259" key="2">
    <source>
        <dbReference type="PROSITE" id="PS50181"/>
    </source>
</evidence>
<proteinExistence type="predicted"/>
<reference evidence="3" key="1">
    <citation type="submission" date="2020-11" db="EMBL/GenBank/DDBJ databases">
        <title>Kefir isolates.</title>
        <authorList>
            <person name="Marcisauskas S."/>
            <person name="Kim Y."/>
            <person name="Blasche S."/>
        </authorList>
    </citation>
    <scope>NUCLEOTIDE SEQUENCE</scope>
    <source>
        <strain evidence="3">Olga-1</strain>
    </source>
</reference>
<organism evidence="3 4">
    <name type="scientific">Pichia californica</name>
    <dbReference type="NCBI Taxonomy" id="460514"/>
    <lineage>
        <taxon>Eukaryota</taxon>
        <taxon>Fungi</taxon>
        <taxon>Dikarya</taxon>
        <taxon>Ascomycota</taxon>
        <taxon>Saccharomycotina</taxon>
        <taxon>Pichiomycetes</taxon>
        <taxon>Pichiales</taxon>
        <taxon>Pichiaceae</taxon>
        <taxon>Pichia</taxon>
    </lineage>
</organism>
<dbReference type="SUPFAM" id="SSF81383">
    <property type="entry name" value="F-box domain"/>
    <property type="match status" value="1"/>
</dbReference>
<dbReference type="EMBL" id="PUHW01000439">
    <property type="protein sequence ID" value="KAG0686588.1"/>
    <property type="molecule type" value="Genomic_DNA"/>
</dbReference>
<protein>
    <recommendedName>
        <fullName evidence="2">F-box domain-containing protein</fullName>
    </recommendedName>
</protein>
<dbReference type="PROSITE" id="PS50005">
    <property type="entry name" value="TPR"/>
    <property type="match status" value="1"/>
</dbReference>
<dbReference type="AlphaFoldDB" id="A0A9P6WIV6"/>
<name>A0A9P6WIV6_9ASCO</name>